<evidence type="ECO:0000313" key="2">
    <source>
        <dbReference type="EMBL" id="MEJ2890357.1"/>
    </source>
</evidence>
<gene>
    <name evidence="2" type="ORF">WCD41_28135</name>
</gene>
<protein>
    <submittedName>
        <fullName evidence="2">Uncharacterized protein</fullName>
    </submittedName>
</protein>
<dbReference type="Proteomes" id="UP001370100">
    <property type="component" value="Unassembled WGS sequence"/>
</dbReference>
<comment type="caution">
    <text evidence="2">The sequence shown here is derived from an EMBL/GenBank/DDBJ whole genome shotgun (WGS) entry which is preliminary data.</text>
</comment>
<name>A0ABU8ND83_9PSEU</name>
<evidence type="ECO:0000313" key="3">
    <source>
        <dbReference type="Proteomes" id="UP001370100"/>
    </source>
</evidence>
<organism evidence="2 3">
    <name type="scientific">Actinomycetospora aeridis</name>
    <dbReference type="NCBI Taxonomy" id="3129231"/>
    <lineage>
        <taxon>Bacteria</taxon>
        <taxon>Bacillati</taxon>
        <taxon>Actinomycetota</taxon>
        <taxon>Actinomycetes</taxon>
        <taxon>Pseudonocardiales</taxon>
        <taxon>Pseudonocardiaceae</taxon>
        <taxon>Actinomycetospora</taxon>
    </lineage>
</organism>
<accession>A0ABU8ND83</accession>
<proteinExistence type="predicted"/>
<reference evidence="2 3" key="1">
    <citation type="submission" date="2024-03" db="EMBL/GenBank/DDBJ databases">
        <title>Actinomycetospora sp. OC33-EN06, a novel actinomycete isolated from wild orchid (Aerides multiflora).</title>
        <authorList>
            <person name="Suriyachadkun C."/>
        </authorList>
    </citation>
    <scope>NUCLEOTIDE SEQUENCE [LARGE SCALE GENOMIC DNA]</scope>
    <source>
        <strain evidence="2 3">OC33-EN06</strain>
    </source>
</reference>
<evidence type="ECO:0000256" key="1">
    <source>
        <dbReference type="SAM" id="MobiDB-lite"/>
    </source>
</evidence>
<keyword evidence="3" id="KW-1185">Reference proteome</keyword>
<dbReference type="RefSeq" id="WP_337718554.1">
    <property type="nucleotide sequence ID" value="NZ_JBBEGL010000012.1"/>
</dbReference>
<dbReference type="EMBL" id="JBBEGL010000012">
    <property type="protein sequence ID" value="MEJ2890357.1"/>
    <property type="molecule type" value="Genomic_DNA"/>
</dbReference>
<feature type="region of interest" description="Disordered" evidence="1">
    <location>
        <begin position="1"/>
        <end position="38"/>
    </location>
</feature>
<sequence length="121" mass="12449">MRPPPGRSTVRNTWSGRDSLGPHSPWVQLPSGRVSSEAKLSPATAAATVPSGEVRTVVSAPASCVRSTVVPSPSAQVSVTTPVAGSVVRVTSTVVPSPRVTSTDWLPSGRVVGTLLTTPPW</sequence>